<name>A0A2H1GG37_ZYMTR</name>
<dbReference type="Proteomes" id="UP000245764">
    <property type="component" value="Chromosome 5"/>
</dbReference>
<protein>
    <submittedName>
        <fullName evidence="1">Uncharacterized protein</fullName>
    </submittedName>
</protein>
<reference evidence="2" key="1">
    <citation type="submission" date="2017-05" db="EMBL/GenBank/DDBJ databases">
        <authorList>
            <person name="Song R."/>
            <person name="Chenine A.L."/>
            <person name="Ruprecht R.M."/>
        </authorList>
    </citation>
    <scope>NUCLEOTIDE SEQUENCE [LARGE SCALE GENOMIC DNA]</scope>
</reference>
<organism evidence="1 2">
    <name type="scientific">Zymoseptoria tritici ST99CH_1E4</name>
    <dbReference type="NCBI Taxonomy" id="1276532"/>
    <lineage>
        <taxon>Eukaryota</taxon>
        <taxon>Fungi</taxon>
        <taxon>Dikarya</taxon>
        <taxon>Ascomycota</taxon>
        <taxon>Pezizomycotina</taxon>
        <taxon>Dothideomycetes</taxon>
        <taxon>Dothideomycetidae</taxon>
        <taxon>Mycosphaerellales</taxon>
        <taxon>Mycosphaerellaceae</taxon>
        <taxon>Zymoseptoria</taxon>
    </lineage>
</organism>
<dbReference type="AlphaFoldDB" id="A0A2H1GG37"/>
<proteinExistence type="predicted"/>
<evidence type="ECO:0000313" key="1">
    <source>
        <dbReference type="EMBL" id="SMR52530.1"/>
    </source>
</evidence>
<evidence type="ECO:0000313" key="2">
    <source>
        <dbReference type="Proteomes" id="UP000245764"/>
    </source>
</evidence>
<sequence length="284" mass="32296">MANLFNPDKGVISPQLRASSNALEQFLRTYNIPSYLQAPKFGQIKDVMEVVAHLIAGYYIRDDPAGAPPIQEWNSGLVDQFLLKVFLGTDNMGAWDITHGKPSLPAWTAQESPISMSVGLILSDWMTLDARTFRTARYGESAITRPDHQEVFMVFDIDECFAGIPQFEFKCSSLRHVKPSNELLLDQELVSKAQVELVSKWHINERELAVRVNGNLVIHHARLALWLVTLDQEDHDQHTHDHSTDCDLEFEDMREEMYEQRSIMKALGGLMDILRSNQPDMKAS</sequence>
<accession>A0A2H1GG37</accession>
<dbReference type="EMBL" id="LT854257">
    <property type="protein sequence ID" value="SMR52530.1"/>
    <property type="molecule type" value="Genomic_DNA"/>
</dbReference>
<gene>
    <name evidence="1" type="ORF">ZT1E4_G5856</name>
</gene>